<name>A0AAD8H928_9APIA</name>
<dbReference type="Pfam" id="PF00226">
    <property type="entry name" value="DnaJ"/>
    <property type="match status" value="1"/>
</dbReference>
<dbReference type="InterPro" id="IPR001623">
    <property type="entry name" value="DnaJ_domain"/>
</dbReference>
<evidence type="ECO:0000256" key="1">
    <source>
        <dbReference type="SAM" id="MobiDB-lite"/>
    </source>
</evidence>
<feature type="region of interest" description="Disordered" evidence="1">
    <location>
        <begin position="160"/>
        <end position="233"/>
    </location>
</feature>
<dbReference type="Pfam" id="PF11926">
    <property type="entry name" value="DUF3444"/>
    <property type="match status" value="1"/>
</dbReference>
<dbReference type="AlphaFoldDB" id="A0AAD8H928"/>
<keyword evidence="4" id="KW-1185">Reference proteome</keyword>
<proteinExistence type="predicted"/>
<dbReference type="PANTHER" id="PTHR44137:SF32">
    <property type="entry name" value="DNAJ HEAT SHOCK AMINO-TERMINAL DOMAIN PROTEIN"/>
    <property type="match status" value="1"/>
</dbReference>
<feature type="compositionally biased region" description="Basic and acidic residues" evidence="1">
    <location>
        <begin position="171"/>
        <end position="186"/>
    </location>
</feature>
<gene>
    <name evidence="3" type="ORF">POM88_046675</name>
</gene>
<sequence length="796" mass="89345">MECNRDEATRAKDIAERRFLEKDFTGAKKFALKAQNLYPQLDGISQLLATLDIYIYSESKMNGEVDWYGVLGANPLDTEDAIRKQYRKLALILHPDKNKAKGADGAFNLISQAWNMLSDKSKRSAYDKALHIQSRCGGSSVLPGQNGFFNFAQGSNMKAPKESTAYAPSASHKEKSTSSPSYDEKPTSPSHKHKSNTVPSSSHKQRPPNGPVKSHKRKRVPVVPDPPQEPKQTTFWTACHGCKMQYEYPRMYINRNLLCPNCREPFFSFEIAPPPAKRETLAHHQKFSKSKLSGVNKSASANVTSGDSDNHDKFQWAPFSKTAAAASAAQAASVVQHAYEKVKRERVEAQAATKREEALRNKKHASAIVDGSLSNEKSDDGERYEMKELSDDGMSEYLNNMGNGAGNLSGLKQFNFKQLKVRKSVKPSRNSDSSNVQSLHPLIMKARKEILKRVTEWNSAPVTKSVEANVRLIEKADVEKKKDYTIINGVRKNDTSQTFHALDENPANKSILGALCGNIDRMPMSMEVPDSDFHDFDKYRSEKCFEENQVWAVYDNDDGMPRYYGMVDQVICLDPFRVKINWLSFKHSSDLGTLGCIGSAFSKTCGDFTVGKQEIIESVNSFSHKVKWTKGFGGCVQIYPRIGDVWCLYKNWCPEWNELTADEIVHQYDIVQILEDASNEEGGCIVVIPLVKFAGFKTVFHPHLDYNQIQRIPKGENFRFSHYIPSYLITGSEVPWGCLELDPAATPSQYLHVIADSDLTNAEITGSEERNCQEDILVDSVINCKTVEEDLDGKEM</sequence>
<organism evidence="3 4">
    <name type="scientific">Heracleum sosnowskyi</name>
    <dbReference type="NCBI Taxonomy" id="360622"/>
    <lineage>
        <taxon>Eukaryota</taxon>
        <taxon>Viridiplantae</taxon>
        <taxon>Streptophyta</taxon>
        <taxon>Embryophyta</taxon>
        <taxon>Tracheophyta</taxon>
        <taxon>Spermatophyta</taxon>
        <taxon>Magnoliopsida</taxon>
        <taxon>eudicotyledons</taxon>
        <taxon>Gunneridae</taxon>
        <taxon>Pentapetalae</taxon>
        <taxon>asterids</taxon>
        <taxon>campanulids</taxon>
        <taxon>Apiales</taxon>
        <taxon>Apiaceae</taxon>
        <taxon>Apioideae</taxon>
        <taxon>apioid superclade</taxon>
        <taxon>Tordylieae</taxon>
        <taxon>Tordyliinae</taxon>
        <taxon>Heracleum</taxon>
    </lineage>
</organism>
<reference evidence="3" key="1">
    <citation type="submission" date="2023-02" db="EMBL/GenBank/DDBJ databases">
        <title>Genome of toxic invasive species Heracleum sosnowskyi carries increased number of genes despite the absence of recent whole-genome duplications.</title>
        <authorList>
            <person name="Schelkunov M."/>
            <person name="Shtratnikova V."/>
            <person name="Makarenko M."/>
            <person name="Klepikova A."/>
            <person name="Omelchenko D."/>
            <person name="Novikova G."/>
            <person name="Obukhova E."/>
            <person name="Bogdanov V."/>
            <person name="Penin A."/>
            <person name="Logacheva M."/>
        </authorList>
    </citation>
    <scope>NUCLEOTIDE SEQUENCE</scope>
    <source>
        <strain evidence="3">Hsosn_3</strain>
        <tissue evidence="3">Leaf</tissue>
    </source>
</reference>
<feature type="domain" description="J" evidence="2">
    <location>
        <begin position="66"/>
        <end position="130"/>
    </location>
</feature>
<reference evidence="3" key="2">
    <citation type="submission" date="2023-05" db="EMBL/GenBank/DDBJ databases">
        <authorList>
            <person name="Schelkunov M.I."/>
        </authorList>
    </citation>
    <scope>NUCLEOTIDE SEQUENCE</scope>
    <source>
        <strain evidence="3">Hsosn_3</strain>
        <tissue evidence="3">Leaf</tissue>
    </source>
</reference>
<protein>
    <submittedName>
        <fullName evidence="3">Meiotically up-regulated gene 184 protein-like</fullName>
    </submittedName>
</protein>
<dbReference type="PRINTS" id="PR00625">
    <property type="entry name" value="JDOMAIN"/>
</dbReference>
<dbReference type="InterPro" id="IPR024593">
    <property type="entry name" value="DUF3444"/>
</dbReference>
<dbReference type="Pfam" id="PF23551">
    <property type="entry name" value="Zn_ribbon_20"/>
    <property type="match status" value="1"/>
</dbReference>
<dbReference type="PANTHER" id="PTHR44137">
    <property type="entry name" value="BNAC03G44070D PROTEIN"/>
    <property type="match status" value="1"/>
</dbReference>
<dbReference type="SUPFAM" id="SSF46565">
    <property type="entry name" value="Chaperone J-domain"/>
    <property type="match status" value="1"/>
</dbReference>
<dbReference type="PROSITE" id="PS00636">
    <property type="entry name" value="DNAJ_1"/>
    <property type="match status" value="1"/>
</dbReference>
<dbReference type="EMBL" id="JAUIZM010000010">
    <property type="protein sequence ID" value="KAK1362201.1"/>
    <property type="molecule type" value="Genomic_DNA"/>
</dbReference>
<feature type="region of interest" description="Disordered" evidence="1">
    <location>
        <begin position="353"/>
        <end position="383"/>
    </location>
</feature>
<dbReference type="Proteomes" id="UP001237642">
    <property type="component" value="Unassembled WGS sequence"/>
</dbReference>
<evidence type="ECO:0000259" key="2">
    <source>
        <dbReference type="PROSITE" id="PS50076"/>
    </source>
</evidence>
<dbReference type="InterPro" id="IPR036869">
    <property type="entry name" value="J_dom_sf"/>
</dbReference>
<accession>A0AAD8H928</accession>
<evidence type="ECO:0000313" key="3">
    <source>
        <dbReference type="EMBL" id="KAK1362201.1"/>
    </source>
</evidence>
<dbReference type="InterPro" id="IPR056988">
    <property type="entry name" value="Zn_ribbon_pln"/>
</dbReference>
<dbReference type="PROSITE" id="PS50076">
    <property type="entry name" value="DNAJ_2"/>
    <property type="match status" value="1"/>
</dbReference>
<dbReference type="CDD" id="cd06257">
    <property type="entry name" value="DnaJ"/>
    <property type="match status" value="1"/>
</dbReference>
<evidence type="ECO:0000313" key="4">
    <source>
        <dbReference type="Proteomes" id="UP001237642"/>
    </source>
</evidence>
<dbReference type="SMART" id="SM00271">
    <property type="entry name" value="DnaJ"/>
    <property type="match status" value="1"/>
</dbReference>
<dbReference type="Gene3D" id="1.10.287.110">
    <property type="entry name" value="DnaJ domain"/>
    <property type="match status" value="1"/>
</dbReference>
<comment type="caution">
    <text evidence="3">The sequence shown here is derived from an EMBL/GenBank/DDBJ whole genome shotgun (WGS) entry which is preliminary data.</text>
</comment>
<dbReference type="InterPro" id="IPR018253">
    <property type="entry name" value="DnaJ_domain_CS"/>
</dbReference>